<dbReference type="GO" id="GO:0006188">
    <property type="term" value="P:IMP biosynthetic process"/>
    <property type="evidence" value="ECO:0007669"/>
    <property type="project" value="InterPro"/>
</dbReference>
<evidence type="ECO:0000256" key="3">
    <source>
        <dbReference type="ARBA" id="ARBA00022598"/>
    </source>
</evidence>
<sequence>MKRQTPNNYTIAVLGSHSALDVCRGAKDEGFKTLVIVEKGRDKTYAKYFKSKGPSTDSGRASLGCVDEVLYVDKFKDILSLKIQNELKRRNCIFIPHRSFEVYVNDYDAIENKFNVPVFGNKKLLRLEERTEKPNQYNLLERAKIKYPKIFKDPKEIDRLVIVKVAEKERRFERAFFLVNSYQAYNHESATLINEGRFTESALKSAVIEEFVLGAQINFNFFFSKVNNRLELIGTDTRRQTNLDGLLRITGNFQSQIMQDNKISIKYEEAGHISVTVLESLLEQAYSIGEKFVAAAKEMLKPGVIGPFSLQSFIMPGPPKKDIVVFDVSPRMPGSPGISATPYSNYLFGQSLSMGRRVAMEIKDAIEKNKLKEITT</sequence>
<keyword evidence="3" id="KW-0436">Ligase</keyword>
<dbReference type="SUPFAM" id="SSF52440">
    <property type="entry name" value="PreATP-grasp domain"/>
    <property type="match status" value="1"/>
</dbReference>
<evidence type="ECO:0000256" key="7">
    <source>
        <dbReference type="ARBA" id="ARBA00022840"/>
    </source>
</evidence>
<proteinExistence type="predicted"/>
<accession>A0A1F5GCR6</accession>
<feature type="domain" description="IMP biosynthesis enzyme PurP N-terminal" evidence="10">
    <location>
        <begin position="11"/>
        <end position="151"/>
    </location>
</feature>
<keyword evidence="6" id="KW-0658">Purine biosynthesis</keyword>
<evidence type="ECO:0000259" key="11">
    <source>
        <dbReference type="Pfam" id="PF06973"/>
    </source>
</evidence>
<keyword evidence="9" id="KW-0464">Manganese</keyword>
<dbReference type="PANTHER" id="PTHR38147:SF1">
    <property type="entry name" value="5-FORMAMINOIMIDAZOLE-4-CARBOXAMIDE-1-(BETA)-D-RIBOFURANOSYL 5'-MONOPHOSPHATE SYNTHETASE"/>
    <property type="match status" value="1"/>
</dbReference>
<dbReference type="EMBL" id="MFBF01000068">
    <property type="protein sequence ID" value="OGD89673.1"/>
    <property type="molecule type" value="Genomic_DNA"/>
</dbReference>
<keyword evidence="7" id="KW-0067">ATP-binding</keyword>
<dbReference type="AlphaFoldDB" id="A0A1F5GCR6"/>
<dbReference type="Gene3D" id="3.40.50.20">
    <property type="match status" value="1"/>
</dbReference>
<dbReference type="Pfam" id="PF06973">
    <property type="entry name" value="DUF1297"/>
    <property type="match status" value="1"/>
</dbReference>
<name>A0A1F5GCR6_9BACT</name>
<dbReference type="InterPro" id="IPR016185">
    <property type="entry name" value="PreATP-grasp_dom_sf"/>
</dbReference>
<dbReference type="InterPro" id="IPR013815">
    <property type="entry name" value="ATP_grasp_subdomain_1"/>
</dbReference>
<evidence type="ECO:0000256" key="6">
    <source>
        <dbReference type="ARBA" id="ARBA00022755"/>
    </source>
</evidence>
<dbReference type="Gene3D" id="3.30.1490.20">
    <property type="entry name" value="ATP-grasp fold, A domain"/>
    <property type="match status" value="1"/>
</dbReference>
<evidence type="ECO:0000256" key="4">
    <source>
        <dbReference type="ARBA" id="ARBA00022723"/>
    </source>
</evidence>
<evidence type="ECO:0000313" key="12">
    <source>
        <dbReference type="EMBL" id="OGD89673.1"/>
    </source>
</evidence>
<dbReference type="InterPro" id="IPR009720">
    <property type="entry name" value="IMP_biosynth_PurP_C"/>
</dbReference>
<dbReference type="InterPro" id="IPR010672">
    <property type="entry name" value="IMP_biosynth_PurP_N"/>
</dbReference>
<keyword evidence="8" id="KW-0460">Magnesium</keyword>
<dbReference type="GO" id="GO:0005524">
    <property type="term" value="F:ATP binding"/>
    <property type="evidence" value="ECO:0007669"/>
    <property type="project" value="UniProtKB-KW"/>
</dbReference>
<dbReference type="PIRSF" id="PIRSF004602">
    <property type="entry name" value="ATPgrasp_PurP"/>
    <property type="match status" value="1"/>
</dbReference>
<dbReference type="Proteomes" id="UP000177124">
    <property type="component" value="Unassembled WGS sequence"/>
</dbReference>
<evidence type="ECO:0000256" key="8">
    <source>
        <dbReference type="ARBA" id="ARBA00022842"/>
    </source>
</evidence>
<gene>
    <name evidence="12" type="ORF">A3D07_02780</name>
</gene>
<dbReference type="STRING" id="1797716.A3D07_02780"/>
<comment type="cofactor">
    <cofactor evidence="2">
        <name>Mg(2+)</name>
        <dbReference type="ChEBI" id="CHEBI:18420"/>
    </cofactor>
</comment>
<keyword evidence="5" id="KW-0547">Nucleotide-binding</keyword>
<evidence type="ECO:0000256" key="5">
    <source>
        <dbReference type="ARBA" id="ARBA00022741"/>
    </source>
</evidence>
<evidence type="ECO:0000256" key="2">
    <source>
        <dbReference type="ARBA" id="ARBA00001946"/>
    </source>
</evidence>
<protein>
    <submittedName>
        <fullName evidence="12">5-formaminoimidazole-4-carboxamide-1-(Beta)-D-ribofuranosyl 5'-monophosphate synthetase</fullName>
    </submittedName>
</protein>
<comment type="cofactor">
    <cofactor evidence="1">
        <name>Mn(2+)</name>
        <dbReference type="ChEBI" id="CHEBI:29035"/>
    </cofactor>
</comment>
<keyword evidence="4" id="KW-0479">Metal-binding</keyword>
<feature type="domain" description="IMP biosynthesis enzyme PurP C-terminal" evidence="11">
    <location>
        <begin position="185"/>
        <end position="376"/>
    </location>
</feature>
<reference evidence="12 13" key="1">
    <citation type="journal article" date="2016" name="Nat. Commun.">
        <title>Thousands of microbial genomes shed light on interconnected biogeochemical processes in an aquifer system.</title>
        <authorList>
            <person name="Anantharaman K."/>
            <person name="Brown C.T."/>
            <person name="Hug L.A."/>
            <person name="Sharon I."/>
            <person name="Castelle C.J."/>
            <person name="Probst A.J."/>
            <person name="Thomas B.C."/>
            <person name="Singh A."/>
            <person name="Wilkins M.J."/>
            <person name="Karaoz U."/>
            <person name="Brodie E.L."/>
            <person name="Williams K.H."/>
            <person name="Hubbard S.S."/>
            <person name="Banfield J.F."/>
        </authorList>
    </citation>
    <scope>NUCLEOTIDE SEQUENCE [LARGE SCALE GENOMIC DNA]</scope>
</reference>
<dbReference type="GO" id="GO:0016879">
    <property type="term" value="F:ligase activity, forming carbon-nitrogen bonds"/>
    <property type="evidence" value="ECO:0007669"/>
    <property type="project" value="InterPro"/>
</dbReference>
<evidence type="ECO:0000256" key="9">
    <source>
        <dbReference type="ARBA" id="ARBA00023211"/>
    </source>
</evidence>
<dbReference type="GO" id="GO:0000287">
    <property type="term" value="F:magnesium ion binding"/>
    <property type="evidence" value="ECO:0007669"/>
    <property type="project" value="InterPro"/>
</dbReference>
<dbReference type="SUPFAM" id="SSF56059">
    <property type="entry name" value="Glutathione synthetase ATP-binding domain-like"/>
    <property type="match status" value="1"/>
</dbReference>
<dbReference type="Pfam" id="PF06849">
    <property type="entry name" value="DUF1246"/>
    <property type="match status" value="1"/>
</dbReference>
<evidence type="ECO:0000256" key="1">
    <source>
        <dbReference type="ARBA" id="ARBA00001936"/>
    </source>
</evidence>
<dbReference type="InterPro" id="IPR023656">
    <property type="entry name" value="IMP_biosynth_PurP"/>
</dbReference>
<dbReference type="PANTHER" id="PTHR38147">
    <property type="entry name" value="5-FORMAMINOIMIDAZOLE-4-CARBOXAMIDE-1-(BETA)-D-RIBOFURANOSYL 5'-MONOPHOSPHATE SYNTHETASE-RELATED"/>
    <property type="match status" value="1"/>
</dbReference>
<organism evidence="12 13">
    <name type="scientific">Candidatus Curtissbacteria bacterium RIFCSPHIGHO2_02_FULL_42_15</name>
    <dbReference type="NCBI Taxonomy" id="1797716"/>
    <lineage>
        <taxon>Bacteria</taxon>
        <taxon>Candidatus Curtissiibacteriota</taxon>
    </lineage>
</organism>
<comment type="caution">
    <text evidence="12">The sequence shown here is derived from an EMBL/GenBank/DDBJ whole genome shotgun (WGS) entry which is preliminary data.</text>
</comment>
<evidence type="ECO:0000259" key="10">
    <source>
        <dbReference type="Pfam" id="PF06849"/>
    </source>
</evidence>
<dbReference type="Gene3D" id="3.30.470.20">
    <property type="entry name" value="ATP-grasp fold, B domain"/>
    <property type="match status" value="1"/>
</dbReference>
<evidence type="ECO:0000313" key="13">
    <source>
        <dbReference type="Proteomes" id="UP000177124"/>
    </source>
</evidence>